<dbReference type="Pfam" id="PF22938">
    <property type="entry name" value="Integrase_p58_C"/>
    <property type="match status" value="1"/>
</dbReference>
<evidence type="ECO:0000313" key="3">
    <source>
        <dbReference type="Proteomes" id="UP000478052"/>
    </source>
</evidence>
<evidence type="ECO:0000313" key="2">
    <source>
        <dbReference type="EMBL" id="KAF0710953.1"/>
    </source>
</evidence>
<sequence>MVVFAYNTHLHARLVRQELPKLIEAEHITQKKQYDKSYKEVEYQHDQKVLKNSDVNYKIALTLKGKETTETIHVDRLKPYYEYK</sequence>
<evidence type="ECO:0000259" key="1">
    <source>
        <dbReference type="Pfam" id="PF22938"/>
    </source>
</evidence>
<gene>
    <name evidence="2" type="ORF">FWK35_00028753</name>
</gene>
<feature type="domain" description="Integrase p58-like C-terminal" evidence="1">
    <location>
        <begin position="51"/>
        <end position="79"/>
    </location>
</feature>
<protein>
    <recommendedName>
        <fullName evidence="1">Integrase p58-like C-terminal domain-containing protein</fullName>
    </recommendedName>
</protein>
<dbReference type="EMBL" id="VUJU01011468">
    <property type="protein sequence ID" value="KAF0710953.1"/>
    <property type="molecule type" value="Genomic_DNA"/>
</dbReference>
<name>A0A6G0VVZ7_APHCR</name>
<accession>A0A6G0VVZ7</accession>
<organism evidence="2 3">
    <name type="scientific">Aphis craccivora</name>
    <name type="common">Cowpea aphid</name>
    <dbReference type="NCBI Taxonomy" id="307492"/>
    <lineage>
        <taxon>Eukaryota</taxon>
        <taxon>Metazoa</taxon>
        <taxon>Ecdysozoa</taxon>
        <taxon>Arthropoda</taxon>
        <taxon>Hexapoda</taxon>
        <taxon>Insecta</taxon>
        <taxon>Pterygota</taxon>
        <taxon>Neoptera</taxon>
        <taxon>Paraneoptera</taxon>
        <taxon>Hemiptera</taxon>
        <taxon>Sternorrhyncha</taxon>
        <taxon>Aphidomorpha</taxon>
        <taxon>Aphidoidea</taxon>
        <taxon>Aphididae</taxon>
        <taxon>Aphidini</taxon>
        <taxon>Aphis</taxon>
        <taxon>Aphis</taxon>
    </lineage>
</organism>
<reference evidence="2 3" key="1">
    <citation type="submission" date="2019-08" db="EMBL/GenBank/DDBJ databases">
        <title>Whole genome of Aphis craccivora.</title>
        <authorList>
            <person name="Voronova N.V."/>
            <person name="Shulinski R.S."/>
            <person name="Bandarenka Y.V."/>
            <person name="Zhorov D.G."/>
            <person name="Warner D."/>
        </authorList>
    </citation>
    <scope>NUCLEOTIDE SEQUENCE [LARGE SCALE GENOMIC DNA]</scope>
    <source>
        <strain evidence="2">180601</strain>
        <tissue evidence="2">Whole Body</tissue>
    </source>
</reference>
<proteinExistence type="predicted"/>
<dbReference type="InterPro" id="IPR054465">
    <property type="entry name" value="Integrase_p58-like_C"/>
</dbReference>
<dbReference type="Proteomes" id="UP000478052">
    <property type="component" value="Unassembled WGS sequence"/>
</dbReference>
<comment type="caution">
    <text evidence="2">The sequence shown here is derived from an EMBL/GenBank/DDBJ whole genome shotgun (WGS) entry which is preliminary data.</text>
</comment>
<keyword evidence="3" id="KW-1185">Reference proteome</keyword>
<dbReference type="AlphaFoldDB" id="A0A6G0VVZ7"/>